<sequence>MIKVAGVRFKNAGKVYYFDPDNLEVGLGDSVIVETARGLEFGTVTMDITEIKEEEVVQPLKKIIRIAGEEDIKRHEENERKKAKALKLCQDKIDKHHLEMKLIDVEYTFDNNKIIFYFTADGRVDFRELVKDLAGVFKMRIELRQIGVRDEAKMLGGIGSCGKSLCCNTWLSDFEPVSIKMAKVQNLSLNPTKISGICGRLMCCLKYENDVYMELRKGLPDNGEKVKTRDGMGKVVDTNILESKVRVRLYTGEKDDDGGEKLGTEIFTYKKDEIRRLGHKKHGGSQNNNILEDVDAEYIDELKALIKE</sequence>
<dbReference type="AlphaFoldDB" id="A0A845QN42"/>
<proteinExistence type="predicted"/>
<dbReference type="GO" id="GO:0005737">
    <property type="term" value="C:cytoplasm"/>
    <property type="evidence" value="ECO:0007669"/>
    <property type="project" value="TreeGrafter"/>
</dbReference>
<dbReference type="Proteomes" id="UP000446866">
    <property type="component" value="Unassembled WGS sequence"/>
</dbReference>
<keyword evidence="3" id="KW-1185">Reference proteome</keyword>
<gene>
    <name evidence="2" type="ORF">D0435_13295</name>
</gene>
<comment type="caution">
    <text evidence="2">The sequence shown here is derived from an EMBL/GenBank/DDBJ whole genome shotgun (WGS) entry which is preliminary data.</text>
</comment>
<reference evidence="2 3" key="1">
    <citation type="submission" date="2018-08" db="EMBL/GenBank/DDBJ databases">
        <title>Murine metabolic-syndrome-specific gut microbial biobank.</title>
        <authorList>
            <person name="Liu C."/>
        </authorList>
    </citation>
    <scope>NUCLEOTIDE SEQUENCE [LARGE SCALE GENOMIC DNA]</scope>
    <source>
        <strain evidence="2 3">28</strain>
    </source>
</reference>
<dbReference type="InterPro" id="IPR047767">
    <property type="entry name" value="PSP1-like"/>
</dbReference>
<dbReference type="Pfam" id="PF04468">
    <property type="entry name" value="PSP1"/>
    <property type="match status" value="1"/>
</dbReference>
<dbReference type="InterPro" id="IPR007557">
    <property type="entry name" value="PSP1_C"/>
</dbReference>
<accession>A0A845QN42</accession>
<dbReference type="PANTHER" id="PTHR43830">
    <property type="entry name" value="PROTEIN PSP1"/>
    <property type="match status" value="1"/>
</dbReference>
<dbReference type="RefSeq" id="WP_160202910.1">
    <property type="nucleotide sequence ID" value="NZ_QXWK01000029.1"/>
</dbReference>
<organism evidence="2 3">
    <name type="scientific">Anaerotruncus colihominis</name>
    <dbReference type="NCBI Taxonomy" id="169435"/>
    <lineage>
        <taxon>Bacteria</taxon>
        <taxon>Bacillati</taxon>
        <taxon>Bacillota</taxon>
        <taxon>Clostridia</taxon>
        <taxon>Eubacteriales</taxon>
        <taxon>Oscillospiraceae</taxon>
        <taxon>Anaerotruncus</taxon>
    </lineage>
</organism>
<dbReference type="EMBL" id="QXWK01000029">
    <property type="protein sequence ID" value="NBH62625.1"/>
    <property type="molecule type" value="Genomic_DNA"/>
</dbReference>
<dbReference type="PROSITE" id="PS51411">
    <property type="entry name" value="PSP1_C"/>
    <property type="match status" value="1"/>
</dbReference>
<evidence type="ECO:0000313" key="2">
    <source>
        <dbReference type="EMBL" id="NBH62625.1"/>
    </source>
</evidence>
<feature type="domain" description="PSP1 C-terminal" evidence="1">
    <location>
        <begin position="61"/>
        <end position="146"/>
    </location>
</feature>
<evidence type="ECO:0000313" key="3">
    <source>
        <dbReference type="Proteomes" id="UP000446866"/>
    </source>
</evidence>
<dbReference type="NCBIfam" id="NF041131">
    <property type="entry name" value="RicT_YaaT_fam"/>
    <property type="match status" value="1"/>
</dbReference>
<evidence type="ECO:0000259" key="1">
    <source>
        <dbReference type="PROSITE" id="PS51411"/>
    </source>
</evidence>
<dbReference type="PANTHER" id="PTHR43830:SF3">
    <property type="entry name" value="PROTEIN PSP1"/>
    <property type="match status" value="1"/>
</dbReference>
<protein>
    <submittedName>
        <fullName evidence="2">Stage 0 sporulation protein</fullName>
    </submittedName>
</protein>
<name>A0A845QN42_9FIRM</name>